<organism evidence="1 2">
    <name type="scientific">Ascaris lumbricoides</name>
    <name type="common">Giant roundworm</name>
    <dbReference type="NCBI Taxonomy" id="6252"/>
    <lineage>
        <taxon>Eukaryota</taxon>
        <taxon>Metazoa</taxon>
        <taxon>Ecdysozoa</taxon>
        <taxon>Nematoda</taxon>
        <taxon>Chromadorea</taxon>
        <taxon>Rhabditida</taxon>
        <taxon>Spirurina</taxon>
        <taxon>Ascaridomorpha</taxon>
        <taxon>Ascaridoidea</taxon>
        <taxon>Ascarididae</taxon>
        <taxon>Ascaris</taxon>
    </lineage>
</organism>
<proteinExistence type="predicted"/>
<sequence>MPSKGYVVVQTKNEQMQMTCEPNGTKCKDVGTGTVFTFTDTLRCVPAMGTKPTVHKWIECDALELHDSEGQKVKRRRRCKGNGHESSGCQYDITCSSGLKDQVTGFILNVDGMKAVRMSIVCDSNGKWKEKHSKLVITQLNKLNCTPALHRNNETTQPSAINATRKLPEYNVRKQCTPIIPHSDDNKKLHVAGECHFRFSVGCQYNITCYKGLVININELKADRMSVVCSRDGRWREKHSNLLINDVNALDCIKLNVVEKGSCERAFIRSDERKSVMRTSQCNSWDLRGCQYRVNCRHGLVLNIFEKETPSAVIICASNGKWLEKTLKLPIKDINNVDCVSRLVLNIFEKETPSAVIICASDGKWLEKTLKFPIKDINSVDCVSRKL</sequence>
<name>A0A0M3IRH8_ASCLU</name>
<evidence type="ECO:0000313" key="1">
    <source>
        <dbReference type="Proteomes" id="UP000036681"/>
    </source>
</evidence>
<dbReference type="WBParaSite" id="ALUE_0002135601-mRNA-1">
    <property type="protein sequence ID" value="ALUE_0002135601-mRNA-1"/>
    <property type="gene ID" value="ALUE_0002135601"/>
</dbReference>
<dbReference type="Proteomes" id="UP000036681">
    <property type="component" value="Unplaced"/>
</dbReference>
<reference evidence="2" key="1">
    <citation type="submission" date="2017-02" db="UniProtKB">
        <authorList>
            <consortium name="WormBaseParasite"/>
        </authorList>
    </citation>
    <scope>IDENTIFICATION</scope>
</reference>
<dbReference type="AlphaFoldDB" id="A0A0M3IRH8"/>
<accession>A0A0M3IRH8</accession>
<protein>
    <submittedName>
        <fullName evidence="2">Sushi domain-containing protein</fullName>
    </submittedName>
</protein>
<evidence type="ECO:0000313" key="2">
    <source>
        <dbReference type="WBParaSite" id="ALUE_0002135601-mRNA-1"/>
    </source>
</evidence>
<keyword evidence="1" id="KW-1185">Reference proteome</keyword>